<name>A0A562M7U0_9SPHI</name>
<comment type="caution">
    <text evidence="1">The sequence shown here is derived from an EMBL/GenBank/DDBJ whole genome shotgun (WGS) entry which is preliminary data.</text>
</comment>
<dbReference type="AlphaFoldDB" id="A0A562M7U0"/>
<accession>A0A562M7U0</accession>
<dbReference type="EMBL" id="VLKR01000037">
    <property type="protein sequence ID" value="TWI15882.1"/>
    <property type="molecule type" value="Genomic_DNA"/>
</dbReference>
<protein>
    <submittedName>
        <fullName evidence="1">Uncharacterized protein</fullName>
    </submittedName>
</protein>
<evidence type="ECO:0000313" key="2">
    <source>
        <dbReference type="Proteomes" id="UP000315908"/>
    </source>
</evidence>
<organism evidence="1 2">
    <name type="scientific">Sphingobacterium siyangense</name>
    <dbReference type="NCBI Taxonomy" id="459529"/>
    <lineage>
        <taxon>Bacteria</taxon>
        <taxon>Pseudomonadati</taxon>
        <taxon>Bacteroidota</taxon>
        <taxon>Sphingobacteriia</taxon>
        <taxon>Sphingobacteriales</taxon>
        <taxon>Sphingobacteriaceae</taxon>
        <taxon>Sphingobacterium</taxon>
    </lineage>
</organism>
<evidence type="ECO:0000313" key="1">
    <source>
        <dbReference type="EMBL" id="TWI15882.1"/>
    </source>
</evidence>
<gene>
    <name evidence="1" type="ORF">IQ31_04805</name>
</gene>
<proteinExistence type="predicted"/>
<sequence length="40" mass="5079">MILFLELKPEKWDESSQVYCQEENKYIDITNYQYWLIFQE</sequence>
<reference evidence="1 2" key="1">
    <citation type="journal article" date="2015" name="Stand. Genomic Sci.">
        <title>Genomic Encyclopedia of Bacterial and Archaeal Type Strains, Phase III: the genomes of soil and plant-associated and newly described type strains.</title>
        <authorList>
            <person name="Whitman W.B."/>
            <person name="Woyke T."/>
            <person name="Klenk H.P."/>
            <person name="Zhou Y."/>
            <person name="Lilburn T.G."/>
            <person name="Beck B.J."/>
            <person name="De Vos P."/>
            <person name="Vandamme P."/>
            <person name="Eisen J.A."/>
            <person name="Garrity G."/>
            <person name="Hugenholtz P."/>
            <person name="Kyrpides N.C."/>
        </authorList>
    </citation>
    <scope>NUCLEOTIDE SEQUENCE [LARGE SCALE GENOMIC DNA]</scope>
    <source>
        <strain evidence="1 2">CGMCC 1.6855</strain>
    </source>
</reference>
<dbReference type="Proteomes" id="UP000315908">
    <property type="component" value="Unassembled WGS sequence"/>
</dbReference>